<dbReference type="GO" id="GO:0005975">
    <property type="term" value="P:carbohydrate metabolic process"/>
    <property type="evidence" value="ECO:0007669"/>
    <property type="project" value="InterPro"/>
</dbReference>
<evidence type="ECO:0000256" key="1">
    <source>
        <dbReference type="ARBA" id="ARBA00001226"/>
    </source>
</evidence>
<evidence type="ECO:0000256" key="5">
    <source>
        <dbReference type="ARBA" id="ARBA00004708"/>
    </source>
</evidence>
<feature type="binding site" evidence="17">
    <location>
        <position position="127"/>
    </location>
    <ligand>
        <name>Mg(2+)</name>
        <dbReference type="ChEBI" id="CHEBI:18420"/>
    </ligand>
</feature>
<dbReference type="Proteomes" id="UP000027341">
    <property type="component" value="Unassembled WGS sequence"/>
</dbReference>
<keyword evidence="12 14" id="KW-0119">Carbohydrate metabolism</keyword>
<comment type="caution">
    <text evidence="18">The sequence shown here is derived from an EMBL/GenBank/DDBJ whole genome shotgun (WGS) entry which is preliminary data.</text>
</comment>
<organism evidence="18 19">
    <name type="scientific">Hydrogenovibrio marinus</name>
    <dbReference type="NCBI Taxonomy" id="28885"/>
    <lineage>
        <taxon>Bacteria</taxon>
        <taxon>Pseudomonadati</taxon>
        <taxon>Pseudomonadota</taxon>
        <taxon>Gammaproteobacteria</taxon>
        <taxon>Thiotrichales</taxon>
        <taxon>Piscirickettsiaceae</taxon>
        <taxon>Hydrogenovibrio</taxon>
    </lineage>
</organism>
<name>A0A066ZQH7_HYDMR</name>
<feature type="active site" description="Nucleophile" evidence="15">
    <location>
        <position position="8"/>
    </location>
</feature>
<dbReference type="AlphaFoldDB" id="A0A066ZQH7"/>
<comment type="pathway">
    <text evidence="5">Nucleotide-sugar biosynthesis; ADP-L-glycero-beta-D-manno-heptose biosynthesis; ADP-L-glycero-beta-D-manno-heptose from D-glycero-beta-D-manno-heptose 7-phosphate: step 2/4.</text>
</comment>
<evidence type="ECO:0000256" key="2">
    <source>
        <dbReference type="ARBA" id="ARBA00001946"/>
    </source>
</evidence>
<accession>A0A066ZQH7</accession>
<dbReference type="RefSeq" id="WP_029910404.1">
    <property type="nucleotide sequence ID" value="NZ_AP020335.1"/>
</dbReference>
<comment type="similarity">
    <text evidence="13 14">Belongs to the gmhB family.</text>
</comment>
<evidence type="ECO:0000256" key="10">
    <source>
        <dbReference type="ARBA" id="ARBA00022833"/>
    </source>
</evidence>
<feature type="site" description="Stabilizes the phosphoryl group" evidence="16">
    <location>
        <position position="51"/>
    </location>
</feature>
<proteinExistence type="inferred from homology"/>
<dbReference type="InterPro" id="IPR023214">
    <property type="entry name" value="HAD_sf"/>
</dbReference>
<evidence type="ECO:0000313" key="18">
    <source>
        <dbReference type="EMBL" id="KDN95727.1"/>
    </source>
</evidence>
<dbReference type="NCBIfam" id="TIGR01662">
    <property type="entry name" value="HAD-SF-IIIA"/>
    <property type="match status" value="1"/>
</dbReference>
<dbReference type="Pfam" id="PF13242">
    <property type="entry name" value="Hydrolase_like"/>
    <property type="match status" value="1"/>
</dbReference>
<feature type="site" description="Contributes to substrate recognition" evidence="16">
    <location>
        <position position="101"/>
    </location>
</feature>
<evidence type="ECO:0000256" key="6">
    <source>
        <dbReference type="ARBA" id="ARBA00011245"/>
    </source>
</evidence>
<dbReference type="GO" id="GO:0005737">
    <property type="term" value="C:cytoplasm"/>
    <property type="evidence" value="ECO:0007669"/>
    <property type="project" value="UniProtKB-SubCell"/>
</dbReference>
<dbReference type="InterPro" id="IPR006549">
    <property type="entry name" value="HAD-SF_hydro_IIIA"/>
</dbReference>
<reference evidence="18 19" key="1">
    <citation type="submission" date="2014-04" db="EMBL/GenBank/DDBJ databases">
        <title>Draft genome sequence of Hydrogenovibrio marinus MH-110, a model organism for aerobic H2 metabolism.</title>
        <authorList>
            <person name="Cha H.J."/>
            <person name="Jo B.H."/>
            <person name="Hwang B.H."/>
        </authorList>
    </citation>
    <scope>NUCLEOTIDE SEQUENCE [LARGE SCALE GENOMIC DNA]</scope>
    <source>
        <strain evidence="18 19">MH-110</strain>
    </source>
</reference>
<keyword evidence="19" id="KW-1185">Reference proteome</keyword>
<evidence type="ECO:0000256" key="15">
    <source>
        <dbReference type="PIRSR" id="PIRSR004682-1"/>
    </source>
</evidence>
<evidence type="ECO:0000256" key="3">
    <source>
        <dbReference type="ARBA" id="ARBA00001947"/>
    </source>
</evidence>
<evidence type="ECO:0000256" key="16">
    <source>
        <dbReference type="PIRSR" id="PIRSR004682-3"/>
    </source>
</evidence>
<feature type="binding site" evidence="17">
    <location>
        <position position="10"/>
    </location>
    <ligand>
        <name>Mg(2+)</name>
        <dbReference type="ChEBI" id="CHEBI:18420"/>
    </ligand>
</feature>
<dbReference type="NCBIfam" id="NF006506">
    <property type="entry name" value="PRK08942.1"/>
    <property type="match status" value="1"/>
</dbReference>
<dbReference type="GO" id="GO:0046872">
    <property type="term" value="F:metal ion binding"/>
    <property type="evidence" value="ECO:0007669"/>
    <property type="project" value="UniProtKB-KW"/>
</dbReference>
<comment type="catalytic activity">
    <reaction evidence="1">
        <text>D-glycero-beta-D-manno-heptose 1,7-bisphosphate + H2O = D-glycero-beta-D-manno-heptose 1-phosphate + phosphate</text>
        <dbReference type="Rhea" id="RHEA:28518"/>
        <dbReference type="ChEBI" id="CHEBI:15377"/>
        <dbReference type="ChEBI" id="CHEBI:43474"/>
        <dbReference type="ChEBI" id="CHEBI:60208"/>
        <dbReference type="ChEBI" id="CHEBI:61593"/>
        <dbReference type="EC" id="3.1.3.82"/>
    </reaction>
</comment>
<dbReference type="PIRSF" id="PIRSF004682">
    <property type="entry name" value="GmhB"/>
    <property type="match status" value="1"/>
</dbReference>
<gene>
    <name evidence="18" type="ORF">EI16_05375</name>
</gene>
<evidence type="ECO:0000256" key="8">
    <source>
        <dbReference type="ARBA" id="ARBA00022723"/>
    </source>
</evidence>
<dbReference type="InterPro" id="IPR006543">
    <property type="entry name" value="Histidinol-phos"/>
</dbReference>
<dbReference type="NCBIfam" id="TIGR01656">
    <property type="entry name" value="Histidinol-ppas"/>
    <property type="match status" value="1"/>
</dbReference>
<dbReference type="InterPro" id="IPR004446">
    <property type="entry name" value="Heptose_bisP_phosphatase"/>
</dbReference>
<keyword evidence="9 14" id="KW-0378">Hydrolase</keyword>
<evidence type="ECO:0000256" key="4">
    <source>
        <dbReference type="ARBA" id="ARBA00004496"/>
    </source>
</evidence>
<evidence type="ECO:0000256" key="13">
    <source>
        <dbReference type="ARBA" id="ARBA00061616"/>
    </source>
</evidence>
<dbReference type="EC" id="3.1.3.-" evidence="14"/>
<dbReference type="PANTHER" id="PTHR42891">
    <property type="entry name" value="D-GLYCERO-BETA-D-MANNO-HEPTOSE-1,7-BISPHOSPHATE 7-PHOSPHATASE"/>
    <property type="match status" value="1"/>
</dbReference>
<protein>
    <recommendedName>
        <fullName evidence="14">D,D-heptose 1,7-bisphosphate phosphatase</fullName>
        <ecNumber evidence="14">3.1.3.-</ecNumber>
    </recommendedName>
</protein>
<keyword evidence="11 17" id="KW-0460">Magnesium</keyword>
<dbReference type="SUPFAM" id="SSF56784">
    <property type="entry name" value="HAD-like"/>
    <property type="match status" value="1"/>
</dbReference>
<comment type="subcellular location">
    <subcellularLocation>
        <location evidence="4 14">Cytoplasm</location>
    </subcellularLocation>
</comment>
<comment type="cofactor">
    <cofactor evidence="2 17">
        <name>Mg(2+)</name>
        <dbReference type="ChEBI" id="CHEBI:18420"/>
    </cofactor>
</comment>
<dbReference type="CDD" id="cd07503">
    <property type="entry name" value="HAD_HisB-N"/>
    <property type="match status" value="1"/>
</dbReference>
<comment type="cofactor">
    <cofactor evidence="3 17">
        <name>Zn(2+)</name>
        <dbReference type="ChEBI" id="CHEBI:29105"/>
    </cofactor>
</comment>
<dbReference type="FunFam" id="3.40.50.1000:FF:000168">
    <property type="entry name" value="D,D-heptose 1,7-bisphosphate phosphatase"/>
    <property type="match status" value="1"/>
</dbReference>
<sequence>MNKIIVLDRDGVINQDSDAYIKHPNEWIPESGSVEAIAKLKKAGWTVAIATNQSGVRRGYYSRQTLHAMHQKFVGLLAEHGVAVDWISYSPYVSEDNSPCRKPGTGMLQAIQNRFDVSLAGCPMIGDSIADIQVAQAMNMQPLLVKTGKGERTMAKNASELSDVPVYDNLLTAVESLL</sequence>
<feature type="site" description="Stabilizes the phosphoryl group" evidence="16">
    <location>
        <position position="102"/>
    </location>
</feature>
<dbReference type="GO" id="GO:0034200">
    <property type="term" value="F:D-glycero-beta-D-manno-heptose 1,7-bisphosphate 7-phosphatase activity"/>
    <property type="evidence" value="ECO:0007669"/>
    <property type="project" value="UniProtKB-EC"/>
</dbReference>
<evidence type="ECO:0000256" key="11">
    <source>
        <dbReference type="ARBA" id="ARBA00022842"/>
    </source>
</evidence>
<comment type="subunit">
    <text evidence="6">Monomer.</text>
</comment>
<evidence type="ECO:0000256" key="7">
    <source>
        <dbReference type="ARBA" id="ARBA00022490"/>
    </source>
</evidence>
<dbReference type="InterPro" id="IPR036412">
    <property type="entry name" value="HAD-like_sf"/>
</dbReference>
<feature type="binding site" evidence="17">
    <location>
        <position position="100"/>
    </location>
    <ligand>
        <name>Zn(2+)</name>
        <dbReference type="ChEBI" id="CHEBI:29105"/>
    </ligand>
</feature>
<evidence type="ECO:0000313" key="19">
    <source>
        <dbReference type="Proteomes" id="UP000027341"/>
    </source>
</evidence>
<evidence type="ECO:0000256" key="17">
    <source>
        <dbReference type="PIRSR" id="PIRSR004682-4"/>
    </source>
</evidence>
<feature type="active site" description="Proton donor" evidence="15">
    <location>
        <position position="10"/>
    </location>
</feature>
<dbReference type="Gene3D" id="3.40.50.1000">
    <property type="entry name" value="HAD superfamily/HAD-like"/>
    <property type="match status" value="1"/>
</dbReference>
<feature type="binding site" evidence="17">
    <location>
        <position position="8"/>
    </location>
    <ligand>
        <name>Mg(2+)</name>
        <dbReference type="ChEBI" id="CHEBI:18420"/>
    </ligand>
</feature>
<keyword evidence="8 17" id="KW-0479">Metal-binding</keyword>
<evidence type="ECO:0000256" key="9">
    <source>
        <dbReference type="ARBA" id="ARBA00022801"/>
    </source>
</evidence>
<evidence type="ECO:0000256" key="12">
    <source>
        <dbReference type="ARBA" id="ARBA00023277"/>
    </source>
</evidence>
<keyword evidence="7 14" id="KW-0963">Cytoplasm</keyword>
<dbReference type="EMBL" id="JMIU01000001">
    <property type="protein sequence ID" value="KDN95727.1"/>
    <property type="molecule type" value="Genomic_DNA"/>
</dbReference>
<keyword evidence="10 17" id="KW-0862">Zinc</keyword>
<dbReference type="STRING" id="28885.EI16_05375"/>
<dbReference type="PANTHER" id="PTHR42891:SF1">
    <property type="entry name" value="D-GLYCERO-BETA-D-MANNO-HEPTOSE-1,7-BISPHOSPHATE 7-PHOSPHATASE"/>
    <property type="match status" value="1"/>
</dbReference>
<evidence type="ECO:0000256" key="14">
    <source>
        <dbReference type="PIRNR" id="PIRNR004682"/>
    </source>
</evidence>